<dbReference type="EMBL" id="AMQN01000911">
    <property type="status" value="NOT_ANNOTATED_CDS"/>
    <property type="molecule type" value="Genomic_DNA"/>
</dbReference>
<evidence type="ECO:0000313" key="4">
    <source>
        <dbReference type="EnsemblMetazoa" id="CapteP174770"/>
    </source>
</evidence>
<evidence type="ECO:0000259" key="2">
    <source>
        <dbReference type="Pfam" id="PF08718"/>
    </source>
</evidence>
<evidence type="ECO:0000313" key="3">
    <source>
        <dbReference type="EMBL" id="ELU10794.1"/>
    </source>
</evidence>
<dbReference type="PANTHER" id="PTHR10219:SF43">
    <property type="entry name" value="GLYCOLIPID TRANSFER PROTEIN DOMAIN-CONTAINING PROTEIN"/>
    <property type="match status" value="1"/>
</dbReference>
<dbReference type="Proteomes" id="UP000014760">
    <property type="component" value="Unassembled WGS sequence"/>
</dbReference>
<dbReference type="PANTHER" id="PTHR10219">
    <property type="entry name" value="GLYCOLIPID TRANSFER PROTEIN-RELATED"/>
    <property type="match status" value="1"/>
</dbReference>
<accession>R7UWU3</accession>
<gene>
    <name evidence="3" type="ORF">CAPTEDRAFT_174770</name>
</gene>
<reference evidence="4" key="3">
    <citation type="submission" date="2015-06" db="UniProtKB">
        <authorList>
            <consortium name="EnsemblMetazoa"/>
        </authorList>
    </citation>
    <scope>IDENTIFICATION</scope>
</reference>
<dbReference type="HOGENOM" id="CLU_079649_1_1_1"/>
<dbReference type="OMA" id="SEYHKED"/>
<dbReference type="InterPro" id="IPR036497">
    <property type="entry name" value="GLTP_sf"/>
</dbReference>
<dbReference type="InterPro" id="IPR014830">
    <property type="entry name" value="Glycolipid_transfer_prot_dom"/>
</dbReference>
<dbReference type="GO" id="GO:1902388">
    <property type="term" value="F:ceramide 1-phosphate transfer activity"/>
    <property type="evidence" value="ECO:0007669"/>
    <property type="project" value="TreeGrafter"/>
</dbReference>
<organism evidence="3">
    <name type="scientific">Capitella teleta</name>
    <name type="common">Polychaete worm</name>
    <dbReference type="NCBI Taxonomy" id="283909"/>
    <lineage>
        <taxon>Eukaryota</taxon>
        <taxon>Metazoa</taxon>
        <taxon>Spiralia</taxon>
        <taxon>Lophotrochozoa</taxon>
        <taxon>Annelida</taxon>
        <taxon>Polychaeta</taxon>
        <taxon>Sedentaria</taxon>
        <taxon>Scolecida</taxon>
        <taxon>Capitellidae</taxon>
        <taxon>Capitella</taxon>
    </lineage>
</organism>
<feature type="domain" description="Glycolipid transfer protein" evidence="2">
    <location>
        <begin position="33"/>
        <end position="179"/>
    </location>
</feature>
<reference evidence="3 5" key="2">
    <citation type="journal article" date="2013" name="Nature">
        <title>Insights into bilaterian evolution from three spiralian genomes.</title>
        <authorList>
            <person name="Simakov O."/>
            <person name="Marletaz F."/>
            <person name="Cho S.J."/>
            <person name="Edsinger-Gonzales E."/>
            <person name="Havlak P."/>
            <person name="Hellsten U."/>
            <person name="Kuo D.H."/>
            <person name="Larsson T."/>
            <person name="Lv J."/>
            <person name="Arendt D."/>
            <person name="Savage R."/>
            <person name="Osoegawa K."/>
            <person name="de Jong P."/>
            <person name="Grimwood J."/>
            <person name="Chapman J.A."/>
            <person name="Shapiro H."/>
            <person name="Aerts A."/>
            <person name="Otillar R.P."/>
            <person name="Terry A.Y."/>
            <person name="Boore J.L."/>
            <person name="Grigoriev I.V."/>
            <person name="Lindberg D.R."/>
            <person name="Seaver E.C."/>
            <person name="Weisblat D.A."/>
            <person name="Putnam N.H."/>
            <person name="Rokhsar D.S."/>
        </authorList>
    </citation>
    <scope>NUCLEOTIDE SEQUENCE</scope>
    <source>
        <strain evidence="3 5">I ESC-2004</strain>
    </source>
</reference>
<dbReference type="EMBL" id="KB297234">
    <property type="protein sequence ID" value="ELU10794.1"/>
    <property type="molecule type" value="Genomic_DNA"/>
</dbReference>
<protein>
    <recommendedName>
        <fullName evidence="2">Glycolipid transfer protein domain-containing protein</fullName>
    </recommendedName>
</protein>
<dbReference type="GO" id="GO:1902387">
    <property type="term" value="F:ceramide 1-phosphate binding"/>
    <property type="evidence" value="ECO:0007669"/>
    <property type="project" value="TreeGrafter"/>
</dbReference>
<dbReference type="STRING" id="283909.R7UWU3"/>
<dbReference type="GO" id="GO:0032691">
    <property type="term" value="P:negative regulation of interleukin-1 beta production"/>
    <property type="evidence" value="ECO:0007669"/>
    <property type="project" value="UniProtKB-ARBA"/>
</dbReference>
<name>R7UWU3_CAPTE</name>
<dbReference type="Pfam" id="PF08718">
    <property type="entry name" value="GLTP"/>
    <property type="match status" value="1"/>
</dbReference>
<evidence type="ECO:0000256" key="1">
    <source>
        <dbReference type="ARBA" id="ARBA00007148"/>
    </source>
</evidence>
<dbReference type="GO" id="GO:0016020">
    <property type="term" value="C:membrane"/>
    <property type="evidence" value="ECO:0007669"/>
    <property type="project" value="TreeGrafter"/>
</dbReference>
<dbReference type="GO" id="GO:0005829">
    <property type="term" value="C:cytosol"/>
    <property type="evidence" value="ECO:0007669"/>
    <property type="project" value="TreeGrafter"/>
</dbReference>
<dbReference type="Gene3D" id="1.10.3520.10">
    <property type="entry name" value="Glycolipid transfer protein"/>
    <property type="match status" value="1"/>
</dbReference>
<sequence>MDTTENSNDFDLERVLTCFKRCTSASADGSLVMRDYIDAFRELCRFFELTGRLFGFVARDLQGKINVMEHHLNSKKAHHYSTIQDMVAFETATCLTDHKHNNKIPNGCRTLLRLHRSFQFILQFMHELSLSEDESSVAAIAGDVYRETLARHHPWVIQKMAALALYALPCRKDLIDIMCRQPHDQVLKLLGEVVEAGQPIYSATDELYEQANLLNLP</sequence>
<dbReference type="FunFam" id="1.10.3520.10:FF:000002">
    <property type="entry name" value="Ceramide-1-phosphate transfer protein"/>
    <property type="match status" value="1"/>
</dbReference>
<evidence type="ECO:0000313" key="5">
    <source>
        <dbReference type="Proteomes" id="UP000014760"/>
    </source>
</evidence>
<reference evidence="5" key="1">
    <citation type="submission" date="2012-12" db="EMBL/GenBank/DDBJ databases">
        <authorList>
            <person name="Hellsten U."/>
            <person name="Grimwood J."/>
            <person name="Chapman J.A."/>
            <person name="Shapiro H."/>
            <person name="Aerts A."/>
            <person name="Otillar R.P."/>
            <person name="Terry A.Y."/>
            <person name="Boore J.L."/>
            <person name="Simakov O."/>
            <person name="Marletaz F."/>
            <person name="Cho S.-J."/>
            <person name="Edsinger-Gonzales E."/>
            <person name="Havlak P."/>
            <person name="Kuo D.-H."/>
            <person name="Larsson T."/>
            <person name="Lv J."/>
            <person name="Arendt D."/>
            <person name="Savage R."/>
            <person name="Osoegawa K."/>
            <person name="de Jong P."/>
            <person name="Lindberg D.R."/>
            <person name="Seaver E.C."/>
            <person name="Weisblat D.A."/>
            <person name="Putnam N.H."/>
            <person name="Grigoriev I.V."/>
            <person name="Rokhsar D.S."/>
        </authorList>
    </citation>
    <scope>NUCLEOTIDE SEQUENCE</scope>
    <source>
        <strain evidence="5">I ESC-2004</strain>
    </source>
</reference>
<proteinExistence type="inferred from homology"/>
<dbReference type="OrthoDB" id="116883at2759"/>
<comment type="similarity">
    <text evidence="1">Belongs to the GLTP family.</text>
</comment>
<dbReference type="SUPFAM" id="SSF110004">
    <property type="entry name" value="Glycolipid transfer protein, GLTP"/>
    <property type="match status" value="1"/>
</dbReference>
<dbReference type="AlphaFoldDB" id="R7UWU3"/>
<dbReference type="EnsemblMetazoa" id="CapteT174770">
    <property type="protein sequence ID" value="CapteP174770"/>
    <property type="gene ID" value="CapteG174770"/>
</dbReference>
<keyword evidence="5" id="KW-1185">Reference proteome</keyword>